<dbReference type="Pfam" id="PF15247">
    <property type="entry name" value="SLBP_RNA_bind"/>
    <property type="match status" value="1"/>
</dbReference>
<feature type="non-terminal residue" evidence="4">
    <location>
        <position position="1"/>
    </location>
</feature>
<dbReference type="GO" id="GO:0003723">
    <property type="term" value="F:RNA binding"/>
    <property type="evidence" value="ECO:0007669"/>
    <property type="project" value="UniProtKB-KW"/>
</dbReference>
<sequence>RLRVPGIHPSTPNKYRKYSRRSWDMQVRLWRRALHAWDPPSASQKDMEGQDP</sequence>
<organism evidence="4 5">
    <name type="scientific">Cirrhinus mrigala</name>
    <name type="common">Mrigala</name>
    <dbReference type="NCBI Taxonomy" id="683832"/>
    <lineage>
        <taxon>Eukaryota</taxon>
        <taxon>Metazoa</taxon>
        <taxon>Chordata</taxon>
        <taxon>Craniata</taxon>
        <taxon>Vertebrata</taxon>
        <taxon>Euteleostomi</taxon>
        <taxon>Actinopterygii</taxon>
        <taxon>Neopterygii</taxon>
        <taxon>Teleostei</taxon>
        <taxon>Ostariophysi</taxon>
        <taxon>Cypriniformes</taxon>
        <taxon>Cyprinidae</taxon>
        <taxon>Labeoninae</taxon>
        <taxon>Labeonini</taxon>
        <taxon>Cirrhinus</taxon>
    </lineage>
</organism>
<keyword evidence="5" id="KW-1185">Reference proteome</keyword>
<dbReference type="Gene3D" id="1.10.8.1120">
    <property type="entry name" value="Histone RNA hairpin-binding protein RNA-binding domain"/>
    <property type="match status" value="1"/>
</dbReference>
<keyword evidence="2" id="KW-0694">RNA-binding</keyword>
<dbReference type="InterPro" id="IPR029344">
    <property type="entry name" value="SLBP_RNA_bind"/>
</dbReference>
<feature type="non-terminal residue" evidence="4">
    <location>
        <position position="52"/>
    </location>
</feature>
<name>A0ABD0NKF6_CIRMR</name>
<evidence type="ECO:0000259" key="3">
    <source>
        <dbReference type="Pfam" id="PF15247"/>
    </source>
</evidence>
<evidence type="ECO:0000256" key="2">
    <source>
        <dbReference type="ARBA" id="ARBA00022884"/>
    </source>
</evidence>
<evidence type="ECO:0000256" key="1">
    <source>
        <dbReference type="ARBA" id="ARBA00006151"/>
    </source>
</evidence>
<evidence type="ECO:0000313" key="5">
    <source>
        <dbReference type="Proteomes" id="UP001529510"/>
    </source>
</evidence>
<dbReference type="InterPro" id="IPR038294">
    <property type="entry name" value="SLBP_RNA_bind_sf"/>
</dbReference>
<dbReference type="Proteomes" id="UP001529510">
    <property type="component" value="Unassembled WGS sequence"/>
</dbReference>
<comment type="similarity">
    <text evidence="1">Belongs to the SLBP family.</text>
</comment>
<accession>A0ABD0NKF6</accession>
<dbReference type="PANTHER" id="PTHR17408:SF11">
    <property type="entry name" value="STEM-LOOP BINDING PROTEIN-LIKE"/>
    <property type="match status" value="1"/>
</dbReference>
<gene>
    <name evidence="4" type="ORF">M9458_041865</name>
</gene>
<feature type="domain" description="Histone RNA hairpin-binding protein RNA-binding" evidence="3">
    <location>
        <begin position="4"/>
        <end position="39"/>
    </location>
</feature>
<dbReference type="InterPro" id="IPR026502">
    <property type="entry name" value="SLBP1/SLBP2"/>
</dbReference>
<protein>
    <recommendedName>
        <fullName evidence="3">Histone RNA hairpin-binding protein RNA-binding domain-containing protein</fullName>
    </recommendedName>
</protein>
<comment type="caution">
    <text evidence="4">The sequence shown here is derived from an EMBL/GenBank/DDBJ whole genome shotgun (WGS) entry which is preliminary data.</text>
</comment>
<evidence type="ECO:0000313" key="4">
    <source>
        <dbReference type="EMBL" id="KAL0162469.1"/>
    </source>
</evidence>
<reference evidence="4 5" key="1">
    <citation type="submission" date="2024-05" db="EMBL/GenBank/DDBJ databases">
        <title>Genome sequencing and assembly of Indian major carp, Cirrhinus mrigala (Hamilton, 1822).</title>
        <authorList>
            <person name="Mohindra V."/>
            <person name="Chowdhury L.M."/>
            <person name="Lal K."/>
            <person name="Jena J.K."/>
        </authorList>
    </citation>
    <scope>NUCLEOTIDE SEQUENCE [LARGE SCALE GENOMIC DNA]</scope>
    <source>
        <strain evidence="4">CM1030</strain>
        <tissue evidence="4">Blood</tissue>
    </source>
</reference>
<dbReference type="PANTHER" id="PTHR17408">
    <property type="entry name" value="HISTONE RNA HAIRPIN-BINDING PROTEIN"/>
    <property type="match status" value="1"/>
</dbReference>
<dbReference type="AlphaFoldDB" id="A0ABD0NKF6"/>
<dbReference type="EMBL" id="JAMKFB020000021">
    <property type="protein sequence ID" value="KAL0162469.1"/>
    <property type="molecule type" value="Genomic_DNA"/>
</dbReference>
<proteinExistence type="inferred from homology"/>